<protein>
    <submittedName>
        <fullName evidence="2">Predicted protein</fullName>
    </submittedName>
</protein>
<dbReference type="InterPro" id="IPR041562">
    <property type="entry name" value="MCM_lid"/>
</dbReference>
<evidence type="ECO:0000313" key="3">
    <source>
        <dbReference type="Proteomes" id="UP000006671"/>
    </source>
</evidence>
<organism evidence="3">
    <name type="scientific">Naegleria gruberi</name>
    <name type="common">Amoeba</name>
    <dbReference type="NCBI Taxonomy" id="5762"/>
    <lineage>
        <taxon>Eukaryota</taxon>
        <taxon>Discoba</taxon>
        <taxon>Heterolobosea</taxon>
        <taxon>Tetramitia</taxon>
        <taxon>Eutetramitia</taxon>
        <taxon>Vahlkampfiidae</taxon>
        <taxon>Naegleria</taxon>
    </lineage>
</organism>
<dbReference type="Gene3D" id="3.40.50.300">
    <property type="entry name" value="P-loop containing nucleotide triphosphate hydrolases"/>
    <property type="match status" value="1"/>
</dbReference>
<evidence type="ECO:0000259" key="1">
    <source>
        <dbReference type="Pfam" id="PF17855"/>
    </source>
</evidence>
<dbReference type="eggNOG" id="KOG0482">
    <property type="taxonomic scope" value="Eukaryota"/>
</dbReference>
<dbReference type="EMBL" id="GG738929">
    <property type="protein sequence ID" value="EFC36557.1"/>
    <property type="molecule type" value="Genomic_DNA"/>
</dbReference>
<dbReference type="InterPro" id="IPR027417">
    <property type="entry name" value="P-loop_NTPase"/>
</dbReference>
<dbReference type="AlphaFoldDB" id="D2W357"/>
<dbReference type="RefSeq" id="XP_002669301.1">
    <property type="nucleotide sequence ID" value="XM_002669255.1"/>
</dbReference>
<keyword evidence="3" id="KW-1185">Reference proteome</keyword>
<dbReference type="Pfam" id="PF17855">
    <property type="entry name" value="MCM_lid"/>
    <property type="match status" value="1"/>
</dbReference>
<sequence length="138" mass="16149">MRQNDERNSKVSDKIQMYTTPRTILSIYRLAESKARLRFSSKIEISDVNEAERLILESRSSLLDDSDRSQRRSDPMYGVYDIIRNRLQQSTNGIIDMAGLQSELVGFRQEDITRCLNHFEELNIWMTTDTTVQLVRTN</sequence>
<dbReference type="InParanoid" id="D2W357"/>
<dbReference type="OrthoDB" id="10251574at2759"/>
<proteinExistence type="predicted"/>
<evidence type="ECO:0000313" key="2">
    <source>
        <dbReference type="EMBL" id="EFC36557.1"/>
    </source>
</evidence>
<dbReference type="VEuPathDB" id="AmoebaDB:NAEGRDRAFT_75828"/>
<dbReference type="STRING" id="5762.D2W357"/>
<dbReference type="GeneID" id="8856509"/>
<gene>
    <name evidence="2" type="ORF">NAEGRDRAFT_75828</name>
</gene>
<dbReference type="KEGG" id="ngr:NAEGRDRAFT_75828"/>
<accession>D2W357</accession>
<name>D2W357_NAEGR</name>
<reference evidence="2 3" key="1">
    <citation type="journal article" date="2010" name="Cell">
        <title>The genome of Naegleria gruberi illuminates early eukaryotic versatility.</title>
        <authorList>
            <person name="Fritz-Laylin L.K."/>
            <person name="Prochnik S.E."/>
            <person name="Ginger M.L."/>
            <person name="Dacks J.B."/>
            <person name="Carpenter M.L."/>
            <person name="Field M.C."/>
            <person name="Kuo A."/>
            <person name="Paredez A."/>
            <person name="Chapman J."/>
            <person name="Pham J."/>
            <person name="Shu S."/>
            <person name="Neupane R."/>
            <person name="Cipriano M."/>
            <person name="Mancuso J."/>
            <person name="Tu H."/>
            <person name="Salamov A."/>
            <person name="Lindquist E."/>
            <person name="Shapiro H."/>
            <person name="Lucas S."/>
            <person name="Grigoriev I.V."/>
            <person name="Cande W.Z."/>
            <person name="Fulton C."/>
            <person name="Rokhsar D.S."/>
            <person name="Dawson S.C."/>
        </authorList>
    </citation>
    <scope>NUCLEOTIDE SEQUENCE [LARGE SCALE GENOMIC DNA]</scope>
    <source>
        <strain evidence="2 3">NEG-M</strain>
    </source>
</reference>
<feature type="domain" description="MCM AAA-lid" evidence="1">
    <location>
        <begin position="1"/>
        <end position="58"/>
    </location>
</feature>
<dbReference type="Proteomes" id="UP000006671">
    <property type="component" value="Unassembled WGS sequence"/>
</dbReference>